<dbReference type="AlphaFoldDB" id="A0A0E9SNT0"/>
<accession>A0A0E9SNT0</accession>
<evidence type="ECO:0000313" key="1">
    <source>
        <dbReference type="EMBL" id="JAH43024.1"/>
    </source>
</evidence>
<dbReference type="EMBL" id="GBXM01065553">
    <property type="protein sequence ID" value="JAH43024.1"/>
    <property type="molecule type" value="Transcribed_RNA"/>
</dbReference>
<name>A0A0E9SNT0_ANGAN</name>
<reference evidence="1" key="2">
    <citation type="journal article" date="2015" name="Fish Shellfish Immunol.">
        <title>Early steps in the European eel (Anguilla anguilla)-Vibrio vulnificus interaction in the gills: Role of the RtxA13 toxin.</title>
        <authorList>
            <person name="Callol A."/>
            <person name="Pajuelo D."/>
            <person name="Ebbesson L."/>
            <person name="Teles M."/>
            <person name="MacKenzie S."/>
            <person name="Amaro C."/>
        </authorList>
    </citation>
    <scope>NUCLEOTIDE SEQUENCE</scope>
</reference>
<protein>
    <submittedName>
        <fullName evidence="1">Uncharacterized protein</fullName>
    </submittedName>
</protein>
<sequence length="29" mass="3304">MSDDLIHSIFLQNTLCSVTNQPFSVSDKY</sequence>
<reference evidence="1" key="1">
    <citation type="submission" date="2014-11" db="EMBL/GenBank/DDBJ databases">
        <authorList>
            <person name="Amaro Gonzalez C."/>
        </authorList>
    </citation>
    <scope>NUCLEOTIDE SEQUENCE</scope>
</reference>
<proteinExistence type="predicted"/>
<organism evidence="1">
    <name type="scientific">Anguilla anguilla</name>
    <name type="common">European freshwater eel</name>
    <name type="synonym">Muraena anguilla</name>
    <dbReference type="NCBI Taxonomy" id="7936"/>
    <lineage>
        <taxon>Eukaryota</taxon>
        <taxon>Metazoa</taxon>
        <taxon>Chordata</taxon>
        <taxon>Craniata</taxon>
        <taxon>Vertebrata</taxon>
        <taxon>Euteleostomi</taxon>
        <taxon>Actinopterygii</taxon>
        <taxon>Neopterygii</taxon>
        <taxon>Teleostei</taxon>
        <taxon>Anguilliformes</taxon>
        <taxon>Anguillidae</taxon>
        <taxon>Anguilla</taxon>
    </lineage>
</organism>